<dbReference type="Proteomes" id="UP000005408">
    <property type="component" value="Unassembled WGS sequence"/>
</dbReference>
<dbReference type="AlphaFoldDB" id="A0A8W8M069"/>
<name>A0A8W8M069_MAGGI</name>
<keyword evidence="2" id="KW-1185">Reference proteome</keyword>
<protein>
    <submittedName>
        <fullName evidence="1">Uncharacterized protein</fullName>
    </submittedName>
</protein>
<dbReference type="EnsemblMetazoa" id="G30414.1">
    <property type="protein sequence ID" value="G30414.1:cds"/>
    <property type="gene ID" value="G30414"/>
</dbReference>
<sequence length="108" mass="12453">MSEEDWDMASARLKCNNTHGYHCVPNKQLTSLIEFCYPKGYRFPFESGNCLKLSANGTLNQVPCANTFDDDCPENHYFSDKIFNYPKCLMINRRLNSNALKLIMNAFI</sequence>
<reference evidence="1" key="1">
    <citation type="submission" date="2022-08" db="UniProtKB">
        <authorList>
            <consortium name="EnsemblMetazoa"/>
        </authorList>
    </citation>
    <scope>IDENTIFICATION</scope>
    <source>
        <strain evidence="1">05x7-T-G4-1.051#20</strain>
    </source>
</reference>
<proteinExistence type="predicted"/>
<evidence type="ECO:0000313" key="1">
    <source>
        <dbReference type="EnsemblMetazoa" id="G30414.1:cds"/>
    </source>
</evidence>
<accession>A0A8W8M069</accession>
<evidence type="ECO:0000313" key="2">
    <source>
        <dbReference type="Proteomes" id="UP000005408"/>
    </source>
</evidence>
<organism evidence="1 2">
    <name type="scientific">Magallana gigas</name>
    <name type="common">Pacific oyster</name>
    <name type="synonym">Crassostrea gigas</name>
    <dbReference type="NCBI Taxonomy" id="29159"/>
    <lineage>
        <taxon>Eukaryota</taxon>
        <taxon>Metazoa</taxon>
        <taxon>Spiralia</taxon>
        <taxon>Lophotrochozoa</taxon>
        <taxon>Mollusca</taxon>
        <taxon>Bivalvia</taxon>
        <taxon>Autobranchia</taxon>
        <taxon>Pteriomorphia</taxon>
        <taxon>Ostreida</taxon>
        <taxon>Ostreoidea</taxon>
        <taxon>Ostreidae</taxon>
        <taxon>Magallana</taxon>
    </lineage>
</organism>